<evidence type="ECO:0000256" key="1">
    <source>
        <dbReference type="SAM" id="MobiDB-lite"/>
    </source>
</evidence>
<feature type="compositionally biased region" description="Polar residues" evidence="1">
    <location>
        <begin position="61"/>
        <end position="81"/>
    </location>
</feature>
<feature type="compositionally biased region" description="Polar residues" evidence="1">
    <location>
        <begin position="26"/>
        <end position="37"/>
    </location>
</feature>
<keyword evidence="2" id="KW-0548">Nucleotidyltransferase</keyword>
<name>A0A699IP01_TANCI</name>
<dbReference type="GO" id="GO:0003964">
    <property type="term" value="F:RNA-directed DNA polymerase activity"/>
    <property type="evidence" value="ECO:0007669"/>
    <property type="project" value="UniProtKB-KW"/>
</dbReference>
<dbReference type="PANTHER" id="PTHR33067:SF35">
    <property type="entry name" value="ASPARTIC PEPTIDASE DDI1-TYPE DOMAIN-CONTAINING PROTEIN"/>
    <property type="match status" value="1"/>
</dbReference>
<gene>
    <name evidence="2" type="ORF">Tci_552223</name>
</gene>
<dbReference type="AlphaFoldDB" id="A0A699IP01"/>
<comment type="caution">
    <text evidence="2">The sequence shown here is derived from an EMBL/GenBank/DDBJ whole genome shotgun (WGS) entry which is preliminary data.</text>
</comment>
<dbReference type="InterPro" id="IPR021109">
    <property type="entry name" value="Peptidase_aspartic_dom_sf"/>
</dbReference>
<evidence type="ECO:0000313" key="2">
    <source>
        <dbReference type="EMBL" id="GEZ80250.1"/>
    </source>
</evidence>
<dbReference type="EMBL" id="BKCJ010325588">
    <property type="protein sequence ID" value="GEZ80250.1"/>
    <property type="molecule type" value="Genomic_DNA"/>
</dbReference>
<keyword evidence="2" id="KW-0695">RNA-directed DNA polymerase</keyword>
<proteinExistence type="predicted"/>
<keyword evidence="2" id="KW-0808">Transferase</keyword>
<dbReference type="Gene3D" id="2.40.70.10">
    <property type="entry name" value="Acid Proteases"/>
    <property type="match status" value="1"/>
</dbReference>
<organism evidence="2">
    <name type="scientific">Tanacetum cinerariifolium</name>
    <name type="common">Dalmatian daisy</name>
    <name type="synonym">Chrysanthemum cinerariifolium</name>
    <dbReference type="NCBI Taxonomy" id="118510"/>
    <lineage>
        <taxon>Eukaryota</taxon>
        <taxon>Viridiplantae</taxon>
        <taxon>Streptophyta</taxon>
        <taxon>Embryophyta</taxon>
        <taxon>Tracheophyta</taxon>
        <taxon>Spermatophyta</taxon>
        <taxon>Magnoliopsida</taxon>
        <taxon>eudicotyledons</taxon>
        <taxon>Gunneridae</taxon>
        <taxon>Pentapetalae</taxon>
        <taxon>asterids</taxon>
        <taxon>campanulids</taxon>
        <taxon>Asterales</taxon>
        <taxon>Asteraceae</taxon>
        <taxon>Asteroideae</taxon>
        <taxon>Anthemideae</taxon>
        <taxon>Anthemidinae</taxon>
        <taxon>Tanacetum</taxon>
    </lineage>
</organism>
<feature type="compositionally biased region" description="Polar residues" evidence="1">
    <location>
        <begin position="1"/>
        <end position="19"/>
    </location>
</feature>
<feature type="region of interest" description="Disordered" evidence="1">
    <location>
        <begin position="1"/>
        <end position="37"/>
    </location>
</feature>
<sequence>MNKHSGSGSLPSNTVTNQKGDLKAITTRSGVSYNGPTIPSPFYPLPKVVERGPEVTKDLVQPSTKKVQPPNVQTQAPTFESVNAPKPNLPYPSRLNNQHLREKTRPSNNEVSSNLFNLSFSDALPYMPKFASTFKNLLSNKKKLFELANTSMNENCLAIILKKLPEKLGDPGKFHFSADFVVVDYVVDPRVSLILGRPFLRTARALIDVYGEELTL</sequence>
<feature type="region of interest" description="Disordered" evidence="1">
    <location>
        <begin position="61"/>
        <end position="91"/>
    </location>
</feature>
<dbReference type="PANTHER" id="PTHR33067">
    <property type="entry name" value="RNA-DIRECTED DNA POLYMERASE-RELATED"/>
    <property type="match status" value="1"/>
</dbReference>
<reference evidence="2" key="1">
    <citation type="journal article" date="2019" name="Sci. Rep.">
        <title>Draft genome of Tanacetum cinerariifolium, the natural source of mosquito coil.</title>
        <authorList>
            <person name="Yamashiro T."/>
            <person name="Shiraishi A."/>
            <person name="Satake H."/>
            <person name="Nakayama K."/>
        </authorList>
    </citation>
    <scope>NUCLEOTIDE SEQUENCE</scope>
</reference>
<protein>
    <submittedName>
        <fullName evidence="2">Reverse transcriptase domain-containing protein</fullName>
    </submittedName>
</protein>
<accession>A0A699IP01</accession>